<name>A0AAW0D0C4_9AGAR</name>
<evidence type="ECO:0000256" key="1">
    <source>
        <dbReference type="SAM" id="MobiDB-lite"/>
    </source>
</evidence>
<comment type="caution">
    <text evidence="2">The sequence shown here is derived from an EMBL/GenBank/DDBJ whole genome shotgun (WGS) entry which is preliminary data.</text>
</comment>
<evidence type="ECO:0000313" key="3">
    <source>
        <dbReference type="Proteomes" id="UP001362999"/>
    </source>
</evidence>
<feature type="region of interest" description="Disordered" evidence="1">
    <location>
        <begin position="181"/>
        <end position="212"/>
    </location>
</feature>
<reference evidence="2 3" key="1">
    <citation type="journal article" date="2024" name="J Genomics">
        <title>Draft genome sequencing and assembly of Favolaschia claudopus CIRM-BRFM 2984 isolated from oak limbs.</title>
        <authorList>
            <person name="Navarro D."/>
            <person name="Drula E."/>
            <person name="Chaduli D."/>
            <person name="Cazenave R."/>
            <person name="Ahrendt S."/>
            <person name="Wang J."/>
            <person name="Lipzen A."/>
            <person name="Daum C."/>
            <person name="Barry K."/>
            <person name="Grigoriev I.V."/>
            <person name="Favel A."/>
            <person name="Rosso M.N."/>
            <person name="Martin F."/>
        </authorList>
    </citation>
    <scope>NUCLEOTIDE SEQUENCE [LARGE SCALE GENOMIC DNA]</scope>
    <source>
        <strain evidence="2 3">CIRM-BRFM 2984</strain>
    </source>
</reference>
<sequence length="452" mass="49288">MIQIAVNLEMMPTHSPYIWPDSANNPQYFPILHGFTQEFHTGVIGFSFIDCLDFDPRERDLPPIPKDSGSSDVEVAQCRGAKSALIPSDSTSVLLAKPSTHHLVLPVVACRPPRSSSLRPKLQLDTGWNAPPRPPYLHRAHSADDVTGWNVPTTSLSSLPSSSLKNSIFPSSSSQEKLLSGYLPDQDSTRDLSRSFTDTHTVRPEPRPPPSSCRFLGAMIPKIPSSKLSNLVQTRRRVDSLTSTIDSIKSKPFVHSDPHNPLHGITVTVTRQRLVSDAKPLPELFSRMHSSSSCSPCSSPSGSTASLLSVSAPSLRALSPSGALPNLDKPLPTPIPTPAEEDNPELPTRKSDNHADDEDVQASCPSILAFEPDDQQPYTLAAGITADIKGPGIELLDSDSDPDLDLYDSEVVEFRSRNAVVLTPATATRLHLRLPKRRKRYSSRPSRDVHAP</sequence>
<keyword evidence="3" id="KW-1185">Reference proteome</keyword>
<protein>
    <submittedName>
        <fullName evidence="2">Uncharacterized protein</fullName>
    </submittedName>
</protein>
<feature type="compositionally biased region" description="Low complexity" evidence="1">
    <location>
        <begin position="290"/>
        <end position="306"/>
    </location>
</feature>
<dbReference type="AlphaFoldDB" id="A0AAW0D0C4"/>
<dbReference type="EMBL" id="JAWWNJ010000011">
    <property type="protein sequence ID" value="KAK7044819.1"/>
    <property type="molecule type" value="Genomic_DNA"/>
</dbReference>
<gene>
    <name evidence="2" type="ORF">R3P38DRAFT_3177051</name>
</gene>
<proteinExistence type="predicted"/>
<accession>A0AAW0D0C4</accession>
<feature type="region of interest" description="Disordered" evidence="1">
    <location>
        <begin position="287"/>
        <end position="306"/>
    </location>
</feature>
<feature type="region of interest" description="Disordered" evidence="1">
    <location>
        <begin position="432"/>
        <end position="452"/>
    </location>
</feature>
<evidence type="ECO:0000313" key="2">
    <source>
        <dbReference type="EMBL" id="KAK7044819.1"/>
    </source>
</evidence>
<feature type="region of interest" description="Disordered" evidence="1">
    <location>
        <begin position="319"/>
        <end position="360"/>
    </location>
</feature>
<feature type="compositionally biased region" description="Basic residues" evidence="1">
    <location>
        <begin position="432"/>
        <end position="442"/>
    </location>
</feature>
<dbReference type="Proteomes" id="UP001362999">
    <property type="component" value="Unassembled WGS sequence"/>
</dbReference>
<organism evidence="2 3">
    <name type="scientific">Favolaschia claudopus</name>
    <dbReference type="NCBI Taxonomy" id="2862362"/>
    <lineage>
        <taxon>Eukaryota</taxon>
        <taxon>Fungi</taxon>
        <taxon>Dikarya</taxon>
        <taxon>Basidiomycota</taxon>
        <taxon>Agaricomycotina</taxon>
        <taxon>Agaricomycetes</taxon>
        <taxon>Agaricomycetidae</taxon>
        <taxon>Agaricales</taxon>
        <taxon>Marasmiineae</taxon>
        <taxon>Mycenaceae</taxon>
        <taxon>Favolaschia</taxon>
    </lineage>
</organism>